<comment type="caution">
    <text evidence="1">The sequence shown here is derived from an EMBL/GenBank/DDBJ whole genome shotgun (WGS) entry which is preliminary data.</text>
</comment>
<evidence type="ECO:0000313" key="1">
    <source>
        <dbReference type="EMBL" id="KAJ0085933.1"/>
    </source>
</evidence>
<keyword evidence="2" id="KW-1185">Reference proteome</keyword>
<dbReference type="EMBL" id="CM047906">
    <property type="protein sequence ID" value="KAJ0085933.1"/>
    <property type="molecule type" value="Genomic_DNA"/>
</dbReference>
<proteinExistence type="predicted"/>
<name>A0ACC1AHX0_9ROSI</name>
<reference evidence="2" key="1">
    <citation type="journal article" date="2023" name="G3 (Bethesda)">
        <title>Genome assembly and association tests identify interacting loci associated with vigor, precocity, and sex in interspecific pistachio rootstocks.</title>
        <authorList>
            <person name="Palmer W."/>
            <person name="Jacygrad E."/>
            <person name="Sagayaradj S."/>
            <person name="Cavanaugh K."/>
            <person name="Han R."/>
            <person name="Bertier L."/>
            <person name="Beede B."/>
            <person name="Kafkas S."/>
            <person name="Golino D."/>
            <person name="Preece J."/>
            <person name="Michelmore R."/>
        </authorList>
    </citation>
    <scope>NUCLEOTIDE SEQUENCE [LARGE SCALE GENOMIC DNA]</scope>
</reference>
<dbReference type="Proteomes" id="UP001164250">
    <property type="component" value="Chromosome 10"/>
</dbReference>
<organism evidence="1 2">
    <name type="scientific">Pistacia atlantica</name>
    <dbReference type="NCBI Taxonomy" id="434234"/>
    <lineage>
        <taxon>Eukaryota</taxon>
        <taxon>Viridiplantae</taxon>
        <taxon>Streptophyta</taxon>
        <taxon>Embryophyta</taxon>
        <taxon>Tracheophyta</taxon>
        <taxon>Spermatophyta</taxon>
        <taxon>Magnoliopsida</taxon>
        <taxon>eudicotyledons</taxon>
        <taxon>Gunneridae</taxon>
        <taxon>Pentapetalae</taxon>
        <taxon>rosids</taxon>
        <taxon>malvids</taxon>
        <taxon>Sapindales</taxon>
        <taxon>Anacardiaceae</taxon>
        <taxon>Pistacia</taxon>
    </lineage>
</organism>
<sequence length="127" mass="13865">MTGLPTILFGVNQIKKMGMKLGGGVVSNKEKRKRGRYVSETYDVFQGKLEKGPVVRIDQKAASSSGLREEKPISLSVPNTPKALKAKLVHKIAPGQSADLTHGLWKTRYDASLHLSLSEAVVIYKCS</sequence>
<protein>
    <submittedName>
        <fullName evidence="1">Uncharacterized protein</fullName>
    </submittedName>
</protein>
<gene>
    <name evidence="1" type="ORF">Patl1_07681</name>
</gene>
<evidence type="ECO:0000313" key="2">
    <source>
        <dbReference type="Proteomes" id="UP001164250"/>
    </source>
</evidence>
<accession>A0ACC1AHX0</accession>